<dbReference type="FunCoup" id="W5JHX0">
    <property type="interactions" value="6"/>
</dbReference>
<keyword evidence="1" id="KW-0472">Membrane</keyword>
<reference evidence="5" key="2">
    <citation type="submission" date="2010-05" db="EMBL/GenBank/DDBJ databases">
        <authorList>
            <person name="Almeida L.G."/>
            <person name="Nicolas M.F."/>
            <person name="Souza R.C."/>
            <person name="Vasconcelos A.T.R."/>
        </authorList>
    </citation>
    <scope>NUCLEOTIDE SEQUENCE</scope>
</reference>
<name>W5JHX0_ANODA</name>
<organism evidence="5">
    <name type="scientific">Anopheles darlingi</name>
    <name type="common">Mosquito</name>
    <dbReference type="NCBI Taxonomy" id="43151"/>
    <lineage>
        <taxon>Eukaryota</taxon>
        <taxon>Metazoa</taxon>
        <taxon>Ecdysozoa</taxon>
        <taxon>Arthropoda</taxon>
        <taxon>Hexapoda</taxon>
        <taxon>Insecta</taxon>
        <taxon>Pterygota</taxon>
        <taxon>Neoptera</taxon>
        <taxon>Endopterygota</taxon>
        <taxon>Diptera</taxon>
        <taxon>Nematocera</taxon>
        <taxon>Culicoidea</taxon>
        <taxon>Culicidae</taxon>
        <taxon>Anophelinae</taxon>
        <taxon>Anopheles</taxon>
    </lineage>
</organism>
<evidence type="ECO:0000313" key="7">
    <source>
        <dbReference type="Proteomes" id="UP000000673"/>
    </source>
</evidence>
<dbReference type="VEuPathDB" id="VectorBase:ADAR2_001298"/>
<feature type="transmembrane region" description="Helical" evidence="1">
    <location>
        <begin position="471"/>
        <end position="495"/>
    </location>
</feature>
<evidence type="ECO:0000313" key="6">
    <source>
        <dbReference type="EnsemblMetazoa" id="ADAC005891-PA"/>
    </source>
</evidence>
<dbReference type="Proteomes" id="UP000000673">
    <property type="component" value="Unassembled WGS sequence"/>
</dbReference>
<dbReference type="eggNOG" id="KOG3645">
    <property type="taxonomic scope" value="Eukaryota"/>
</dbReference>
<gene>
    <name evidence="5" type="ORF">AND_005891</name>
</gene>
<reference evidence="5 7" key="1">
    <citation type="journal article" date="2010" name="BMC Genomics">
        <title>Combination of measures distinguishes pre-miRNAs from other stem-loops in the genome of the newly sequenced Anopheles darlingi.</title>
        <authorList>
            <person name="Mendes N.D."/>
            <person name="Freitas A.T."/>
            <person name="Vasconcelos A.T."/>
            <person name="Sagot M.F."/>
        </authorList>
    </citation>
    <scope>NUCLEOTIDE SEQUENCE</scope>
</reference>
<dbReference type="Gene3D" id="2.70.170.10">
    <property type="entry name" value="Neurotransmitter-gated ion-channel ligand-binding domain"/>
    <property type="match status" value="1"/>
</dbReference>
<dbReference type="GO" id="GO:0016020">
    <property type="term" value="C:membrane"/>
    <property type="evidence" value="ECO:0007669"/>
    <property type="project" value="InterPro"/>
</dbReference>
<protein>
    <submittedName>
        <fullName evidence="5 6">Uncharacterized protein</fullName>
    </submittedName>
</protein>
<dbReference type="EnsemblMetazoa" id="ADAC005891-RA">
    <property type="protein sequence ID" value="ADAC005891-PA"/>
    <property type="gene ID" value="ADAC005891"/>
</dbReference>
<feature type="transmembrane region" description="Helical" evidence="1">
    <location>
        <begin position="442"/>
        <end position="465"/>
    </location>
</feature>
<evidence type="ECO:0000256" key="2">
    <source>
        <dbReference type="SAM" id="SignalP"/>
    </source>
</evidence>
<dbReference type="InterPro" id="IPR022041">
    <property type="entry name" value="Methyltransf_FA"/>
</dbReference>
<dbReference type="STRING" id="43151.W5JHX0"/>
<dbReference type="VEuPathDB" id="VectorBase:ADAC005891"/>
<feature type="domain" description="Neurotransmitter-gated ion-channel ligand-binding" evidence="3">
    <location>
        <begin position="217"/>
        <end position="410"/>
    </location>
</feature>
<reference evidence="5" key="3">
    <citation type="journal article" date="2013" name="Nucleic Acids Res.">
        <title>The genome of Anopheles darlingi, the main neotropical malaria vector.</title>
        <authorList>
            <person name="Marinotti O."/>
            <person name="Cerqueira G.C."/>
            <person name="de Almeida L.G."/>
            <person name="Ferro M.I."/>
            <person name="Loreto E.L."/>
            <person name="Zaha A."/>
            <person name="Teixeira S.M."/>
            <person name="Wespiser A.R."/>
            <person name="Almeida E Silva A."/>
            <person name="Schlindwein A.D."/>
            <person name="Pacheco A.C."/>
            <person name="Silva A.L."/>
            <person name="Graveley B.R."/>
            <person name="Walenz B.P."/>
            <person name="Lima Bde A."/>
            <person name="Ribeiro C.A."/>
            <person name="Nunes-Silva C.G."/>
            <person name="de Carvalho C.R."/>
            <person name="Soares C.M."/>
            <person name="de Menezes C.B."/>
            <person name="Matiolli C."/>
            <person name="Caffrey D."/>
            <person name="Araujo D.A."/>
            <person name="de Oliveira D.M."/>
            <person name="Golenbock D."/>
            <person name="Grisard E.C."/>
            <person name="Fantinatti-Garboggini F."/>
            <person name="de Carvalho F.M."/>
            <person name="Barcellos F.G."/>
            <person name="Prosdocimi F."/>
            <person name="May G."/>
            <person name="Azevedo Junior G.M."/>
            <person name="Guimaraes G.M."/>
            <person name="Goldman G.H."/>
            <person name="Padilha I.Q."/>
            <person name="Batista Jda S."/>
            <person name="Ferro J.A."/>
            <person name="Ribeiro J.M."/>
            <person name="Fietto J.L."/>
            <person name="Dabbas K.M."/>
            <person name="Cerdeira L."/>
            <person name="Agnez-Lima L.F."/>
            <person name="Brocchi M."/>
            <person name="de Carvalho M.O."/>
            <person name="Teixeira Mde M."/>
            <person name="Diniz Maia Mde M."/>
            <person name="Goldman M.H."/>
            <person name="Cruz Schneider M.P."/>
            <person name="Felipe M.S."/>
            <person name="Hungria M."/>
            <person name="Nicolas M.F."/>
            <person name="Pereira M."/>
            <person name="Montes M.A."/>
            <person name="Cantao M.E."/>
            <person name="Vincentz M."/>
            <person name="Rafael M.S."/>
            <person name="Silverman N."/>
            <person name="Stoco P.H."/>
            <person name="Souza R.C."/>
            <person name="Vicentini R."/>
            <person name="Gazzinelli R.T."/>
            <person name="Neves Rde O."/>
            <person name="Silva R."/>
            <person name="Astolfi-Filho S."/>
            <person name="Maciel T.E."/>
            <person name="Urmenyi T.P."/>
            <person name="Tadei W.P."/>
            <person name="Camargo E.P."/>
            <person name="de Vasconcelos A.T."/>
        </authorList>
    </citation>
    <scope>NUCLEOTIDE SEQUENCE</scope>
</reference>
<dbReference type="AlphaFoldDB" id="W5JHX0"/>
<keyword evidence="7" id="KW-1185">Reference proteome</keyword>
<dbReference type="GO" id="GO:0005230">
    <property type="term" value="F:extracellular ligand-gated monoatomic ion channel activity"/>
    <property type="evidence" value="ECO:0007669"/>
    <property type="project" value="InterPro"/>
</dbReference>
<evidence type="ECO:0000313" key="5">
    <source>
        <dbReference type="EMBL" id="ETN62389.1"/>
    </source>
</evidence>
<dbReference type="HOGENOM" id="CLU_035177_0_0_1"/>
<keyword evidence="2" id="KW-0732">Signal</keyword>
<accession>W5JHX0</accession>
<dbReference type="EMBL" id="ADMH02001479">
    <property type="protein sequence ID" value="ETN62389.1"/>
    <property type="molecule type" value="Genomic_DNA"/>
</dbReference>
<keyword evidence="1" id="KW-0812">Transmembrane</keyword>
<feature type="domain" description="Farnesoic acid O-methyl transferase" evidence="4">
    <location>
        <begin position="45"/>
        <end position="192"/>
    </location>
</feature>
<evidence type="ECO:0000256" key="1">
    <source>
        <dbReference type="SAM" id="Phobius"/>
    </source>
</evidence>
<dbReference type="PANTHER" id="PTHR36695:SF12">
    <property type="entry name" value="AGAP008648-PA"/>
    <property type="match status" value="1"/>
</dbReference>
<feature type="transmembrane region" description="Helical" evidence="1">
    <location>
        <begin position="413"/>
        <end position="435"/>
    </location>
</feature>
<dbReference type="InterPro" id="IPR006202">
    <property type="entry name" value="Neur_chan_lig-bd"/>
</dbReference>
<dbReference type="Pfam" id="PF02931">
    <property type="entry name" value="Neur_chan_LBD"/>
    <property type="match status" value="1"/>
</dbReference>
<evidence type="ECO:0000259" key="4">
    <source>
        <dbReference type="Pfam" id="PF12248"/>
    </source>
</evidence>
<dbReference type="InterPro" id="IPR036734">
    <property type="entry name" value="Neur_chan_lig-bd_sf"/>
</dbReference>
<evidence type="ECO:0000259" key="3">
    <source>
        <dbReference type="Pfam" id="PF02931"/>
    </source>
</evidence>
<dbReference type="Pfam" id="PF12248">
    <property type="entry name" value="Methyltransf_FA"/>
    <property type="match status" value="1"/>
</dbReference>
<sequence>MSWVSASKIRCLILLTMLAVCHADTDYNVTFEYLHKCKQYNAVSGYNYRSFFKLHELDHHGTLDANLTVDLLLFVMGPRDGHILLSQEEKPSNESLEIVLGGGGNSFSTIRQGAKGGGIKAKSYPGLLSPIFPLPVRIRIDSMGLVKVWCGNLTVDVPFMETISEKLKDNPVRYVSFSSWSTAVSKWFYDCPPEDAAGSNSTIVGSELEIVKTNHELLHQMLHETPRWTEPPERFTGINITTLYVQEFTYDQMTDIVGLSGMLRMRWYDPRYRWNASEYGEIELIEEVCDVLWMPYLEASLFSGSFSTCYVHSDGLLVVDIDEFTWYNYCSQTDNYRWPYDSNLCNVMLYAVAYNRIVPIRLNSTALMYEIAFEQSEWSLTGVAVHESRQSNTPYGLLPALELHMQMTRKSDIHLAAIYPSYFVANLLISLSFLVHGGRTRLLLNTLGLIILLKSFLSLSIIVPRSGVPKIYIFFQLTLLFYAISLILHVVDLWLKRTRATIAPTSWLNRAINFPALRYILAMDQRSNYNTLEHKNVLWDEVTQVLGRIMMVAELIVLCIGFSSP</sequence>
<keyword evidence="1" id="KW-1133">Transmembrane helix</keyword>
<dbReference type="SUPFAM" id="SSF63712">
    <property type="entry name" value="Nicotinic receptor ligand binding domain-like"/>
    <property type="match status" value="1"/>
</dbReference>
<reference evidence="6" key="4">
    <citation type="submission" date="2015-06" db="UniProtKB">
        <authorList>
            <consortium name="EnsemblMetazoa"/>
        </authorList>
    </citation>
    <scope>IDENTIFICATION</scope>
</reference>
<dbReference type="OMA" id="YRDFFMV"/>
<feature type="chain" id="PRO_5010155488" evidence="2">
    <location>
        <begin position="24"/>
        <end position="565"/>
    </location>
</feature>
<proteinExistence type="predicted"/>
<feature type="signal peptide" evidence="2">
    <location>
        <begin position="1"/>
        <end position="23"/>
    </location>
</feature>
<dbReference type="PANTHER" id="PTHR36695">
    <property type="entry name" value="AGAP008648-PA"/>
    <property type="match status" value="1"/>
</dbReference>